<dbReference type="InterPro" id="IPR050177">
    <property type="entry name" value="Lipid_A_modif_metabolic_enz"/>
</dbReference>
<dbReference type="AlphaFoldDB" id="A0A382Y6S6"/>
<protein>
    <recommendedName>
        <fullName evidence="1">NAD-dependent epimerase/dehydratase domain-containing protein</fullName>
    </recommendedName>
</protein>
<evidence type="ECO:0000259" key="1">
    <source>
        <dbReference type="Pfam" id="PF01370"/>
    </source>
</evidence>
<feature type="domain" description="NAD-dependent epimerase/dehydratase" evidence="1">
    <location>
        <begin position="1"/>
        <end position="241"/>
    </location>
</feature>
<dbReference type="Gene3D" id="3.40.50.720">
    <property type="entry name" value="NAD(P)-binding Rossmann-like Domain"/>
    <property type="match status" value="1"/>
</dbReference>
<dbReference type="Gene3D" id="3.90.25.10">
    <property type="entry name" value="UDP-galactose 4-epimerase, domain 1"/>
    <property type="match status" value="1"/>
</dbReference>
<evidence type="ECO:0000313" key="2">
    <source>
        <dbReference type="EMBL" id="SVD79032.1"/>
    </source>
</evidence>
<proteinExistence type="predicted"/>
<dbReference type="EMBL" id="UINC01173435">
    <property type="protein sequence ID" value="SVD79032.1"/>
    <property type="molecule type" value="Genomic_DNA"/>
</dbReference>
<feature type="non-terminal residue" evidence="2">
    <location>
        <position position="265"/>
    </location>
</feature>
<organism evidence="2">
    <name type="scientific">marine metagenome</name>
    <dbReference type="NCBI Taxonomy" id="408172"/>
    <lineage>
        <taxon>unclassified sequences</taxon>
        <taxon>metagenomes</taxon>
        <taxon>ecological metagenomes</taxon>
    </lineage>
</organism>
<feature type="non-terminal residue" evidence="2">
    <location>
        <position position="1"/>
    </location>
</feature>
<dbReference type="InterPro" id="IPR001509">
    <property type="entry name" value="Epimerase_deHydtase"/>
</dbReference>
<name>A0A382Y6S6_9ZZZZ</name>
<reference evidence="2" key="1">
    <citation type="submission" date="2018-05" db="EMBL/GenBank/DDBJ databases">
        <authorList>
            <person name="Lanie J.A."/>
            <person name="Ng W.-L."/>
            <person name="Kazmierczak K.M."/>
            <person name="Andrzejewski T.M."/>
            <person name="Davidsen T.M."/>
            <person name="Wayne K.J."/>
            <person name="Tettelin H."/>
            <person name="Glass J.I."/>
            <person name="Rusch D."/>
            <person name="Podicherti R."/>
            <person name="Tsui H.-C.T."/>
            <person name="Winkler M.E."/>
        </authorList>
    </citation>
    <scope>NUCLEOTIDE SEQUENCE</scope>
</reference>
<dbReference type="Pfam" id="PF01370">
    <property type="entry name" value="Epimerase"/>
    <property type="match status" value="1"/>
</dbReference>
<sequence>IGSHLVDALVSRGVNVTVLDDLSSGKLDNLSQSLHKVKFVTHNLEYNAKDVLKAIFKEQDYVFHMAAIHGGRGYIDTHPADVCSNLALDHHVFQACSDSNVDKVIFASTACVYPTKLQDEIGSDYKLKENDSDTSSLEVKLSADMEYGWAKLMSEIQLRAFHKQYGLKCCPLRFVTAYGPRENETHAIIALIYKAVEKMDPYKIWGDGNQERDFTYVEDIVNGCLLAAEKPINDGTPINLGTGIRYKMKEVVEMICDILNWKPKE</sequence>
<dbReference type="InterPro" id="IPR036291">
    <property type="entry name" value="NAD(P)-bd_dom_sf"/>
</dbReference>
<gene>
    <name evidence="2" type="ORF">METZ01_LOCUS431886</name>
</gene>
<accession>A0A382Y6S6</accession>
<dbReference type="SUPFAM" id="SSF51735">
    <property type="entry name" value="NAD(P)-binding Rossmann-fold domains"/>
    <property type="match status" value="1"/>
</dbReference>
<dbReference type="PANTHER" id="PTHR43245:SF13">
    <property type="entry name" value="UDP-D-APIOSE_UDP-D-XYLOSE SYNTHASE 2"/>
    <property type="match status" value="1"/>
</dbReference>
<dbReference type="PANTHER" id="PTHR43245">
    <property type="entry name" value="BIFUNCTIONAL POLYMYXIN RESISTANCE PROTEIN ARNA"/>
    <property type="match status" value="1"/>
</dbReference>